<dbReference type="AlphaFoldDB" id="A0AAQ3WW38"/>
<evidence type="ECO:0000256" key="1">
    <source>
        <dbReference type="SAM" id="MobiDB-lite"/>
    </source>
</evidence>
<name>A0AAQ3WW38_PASNO</name>
<dbReference type="EMBL" id="CP144749">
    <property type="protein sequence ID" value="WVZ75835.1"/>
    <property type="molecule type" value="Genomic_DNA"/>
</dbReference>
<keyword evidence="3" id="KW-1185">Reference proteome</keyword>
<gene>
    <name evidence="2" type="ORF">U9M48_023860</name>
</gene>
<evidence type="ECO:0000313" key="3">
    <source>
        <dbReference type="Proteomes" id="UP001341281"/>
    </source>
</evidence>
<feature type="region of interest" description="Disordered" evidence="1">
    <location>
        <begin position="61"/>
        <end position="82"/>
    </location>
</feature>
<proteinExistence type="predicted"/>
<reference evidence="2 3" key="1">
    <citation type="submission" date="2024-02" db="EMBL/GenBank/DDBJ databases">
        <title>High-quality chromosome-scale genome assembly of Pensacola bahiagrass (Paspalum notatum Flugge var. saurae).</title>
        <authorList>
            <person name="Vega J.M."/>
            <person name="Podio M."/>
            <person name="Orjuela J."/>
            <person name="Siena L.A."/>
            <person name="Pessino S.C."/>
            <person name="Combes M.C."/>
            <person name="Mariac C."/>
            <person name="Albertini E."/>
            <person name="Pupilli F."/>
            <person name="Ortiz J.P.A."/>
            <person name="Leblanc O."/>
        </authorList>
    </citation>
    <scope>NUCLEOTIDE SEQUENCE [LARGE SCALE GENOMIC DNA]</scope>
    <source>
        <strain evidence="2">R1</strain>
        <tissue evidence="2">Leaf</tissue>
    </source>
</reference>
<organism evidence="2 3">
    <name type="scientific">Paspalum notatum var. saurae</name>
    <dbReference type="NCBI Taxonomy" id="547442"/>
    <lineage>
        <taxon>Eukaryota</taxon>
        <taxon>Viridiplantae</taxon>
        <taxon>Streptophyta</taxon>
        <taxon>Embryophyta</taxon>
        <taxon>Tracheophyta</taxon>
        <taxon>Spermatophyta</taxon>
        <taxon>Magnoliopsida</taxon>
        <taxon>Liliopsida</taxon>
        <taxon>Poales</taxon>
        <taxon>Poaceae</taxon>
        <taxon>PACMAD clade</taxon>
        <taxon>Panicoideae</taxon>
        <taxon>Andropogonodae</taxon>
        <taxon>Paspaleae</taxon>
        <taxon>Paspalinae</taxon>
        <taxon>Paspalum</taxon>
    </lineage>
</organism>
<evidence type="ECO:0000313" key="2">
    <source>
        <dbReference type="EMBL" id="WVZ75835.1"/>
    </source>
</evidence>
<protein>
    <submittedName>
        <fullName evidence="2">Uncharacterized protein</fullName>
    </submittedName>
</protein>
<dbReference type="Proteomes" id="UP001341281">
    <property type="component" value="Chromosome 05"/>
</dbReference>
<feature type="compositionally biased region" description="Polar residues" evidence="1">
    <location>
        <begin position="62"/>
        <end position="82"/>
    </location>
</feature>
<accession>A0AAQ3WW38</accession>
<sequence>MPRSDDDAGTASAAAASARHRLLILPLRGNNAPATASSLSIFLSENYGASEVPNTERRWQGIENTSSRSQQKKCTASLTLVA</sequence>